<comment type="caution">
    <text evidence="2">The sequence shown here is derived from an EMBL/GenBank/DDBJ whole genome shotgun (WGS) entry which is preliminary data.</text>
</comment>
<evidence type="ECO:0000259" key="1">
    <source>
        <dbReference type="Pfam" id="PF24764"/>
    </source>
</evidence>
<accession>A0AAD9QKK9</accession>
<feature type="domain" description="Integrase core" evidence="1">
    <location>
        <begin position="42"/>
        <end position="119"/>
    </location>
</feature>
<keyword evidence="3" id="KW-1185">Reference proteome</keyword>
<dbReference type="InterPro" id="IPR058913">
    <property type="entry name" value="Integrase_dom_put"/>
</dbReference>
<dbReference type="Pfam" id="PF24764">
    <property type="entry name" value="rva_4"/>
    <property type="match status" value="1"/>
</dbReference>
<dbReference type="PANTHER" id="PTHR46791">
    <property type="entry name" value="EXPRESSED PROTEIN"/>
    <property type="match status" value="1"/>
</dbReference>
<gene>
    <name evidence="2" type="ORF">P5673_014314</name>
</gene>
<dbReference type="AlphaFoldDB" id="A0AAD9QKK9"/>
<proteinExistence type="predicted"/>
<dbReference type="PANTHER" id="PTHR46791:SF13">
    <property type="entry name" value="CLR5 DOMAIN-CONTAINING PROTEIN"/>
    <property type="match status" value="1"/>
</dbReference>
<organism evidence="2 3">
    <name type="scientific">Acropora cervicornis</name>
    <name type="common">Staghorn coral</name>
    <dbReference type="NCBI Taxonomy" id="6130"/>
    <lineage>
        <taxon>Eukaryota</taxon>
        <taxon>Metazoa</taxon>
        <taxon>Cnidaria</taxon>
        <taxon>Anthozoa</taxon>
        <taxon>Hexacorallia</taxon>
        <taxon>Scleractinia</taxon>
        <taxon>Astrocoeniina</taxon>
        <taxon>Acroporidae</taxon>
        <taxon>Acropora</taxon>
    </lineage>
</organism>
<name>A0AAD9QKK9_ACRCE</name>
<reference evidence="2" key="2">
    <citation type="journal article" date="2023" name="Science">
        <title>Genomic signatures of disease resistance in endangered staghorn corals.</title>
        <authorList>
            <person name="Vollmer S.V."/>
            <person name="Selwyn J.D."/>
            <person name="Despard B.A."/>
            <person name="Roesel C.L."/>
        </authorList>
    </citation>
    <scope>NUCLEOTIDE SEQUENCE</scope>
    <source>
        <strain evidence="2">K2</strain>
    </source>
</reference>
<reference evidence="2" key="1">
    <citation type="journal article" date="2023" name="G3 (Bethesda)">
        <title>Whole genome assembly and annotation of the endangered Caribbean coral Acropora cervicornis.</title>
        <authorList>
            <person name="Selwyn J.D."/>
            <person name="Vollmer S.V."/>
        </authorList>
    </citation>
    <scope>NUCLEOTIDE SEQUENCE</scope>
    <source>
        <strain evidence="2">K2</strain>
    </source>
</reference>
<evidence type="ECO:0000313" key="3">
    <source>
        <dbReference type="Proteomes" id="UP001249851"/>
    </source>
</evidence>
<dbReference type="Proteomes" id="UP001249851">
    <property type="component" value="Unassembled WGS sequence"/>
</dbReference>
<sequence>MHQRLLNQYGLLTTREVVRHVLKIFDPEGVEHRLRHRLRRTVYRSKGPNYLWHRDGYDKLKPFGFCIHGAIDGFSRRILWLEVASTNSDPKVIAQYYLDYVRQFGGTARIIHGDRGTENGYADWWIEFFKNLTDSGLYNDNNVLHRECLKFSFMDVIQTELHRVVLEWNVHSIRPSTNLEAPPGKPDILYFLRESRGSQDYSIPTDVDEIDIAEHMCATRPQVKGCCPAFKQLAEMIMVDEGLDAPTTVDEACRLYVNLLDLIDDL</sequence>
<protein>
    <recommendedName>
        <fullName evidence="1">Integrase core domain-containing protein</fullName>
    </recommendedName>
</protein>
<dbReference type="SUPFAM" id="SSF53098">
    <property type="entry name" value="Ribonuclease H-like"/>
    <property type="match status" value="1"/>
</dbReference>
<dbReference type="InterPro" id="IPR012337">
    <property type="entry name" value="RNaseH-like_sf"/>
</dbReference>
<evidence type="ECO:0000313" key="2">
    <source>
        <dbReference type="EMBL" id="KAK2562626.1"/>
    </source>
</evidence>
<dbReference type="EMBL" id="JARQWQ010000028">
    <property type="protein sequence ID" value="KAK2562626.1"/>
    <property type="molecule type" value="Genomic_DNA"/>
</dbReference>